<accession>E3L3K6</accession>
<dbReference type="KEGG" id="pgr:PGTG_16876"/>
<keyword evidence="2" id="KW-1185">Reference proteome</keyword>
<sequence>MSLVGMEDQVHQGSFYHEADDFFTLQGPTGALLPLPTSDQPLFGISESLVEEFTNLPSASNWLAISQSHSFWEWKIWTMIKEEIIIRQVTQLRKDQQVLFYPSPPLMSSYLL</sequence>
<name>E3L3K6_PUCGT</name>
<dbReference type="OrthoDB" id="10550668at2759"/>
<dbReference type="AlphaFoldDB" id="E3L3K6"/>
<dbReference type="Proteomes" id="UP000008783">
    <property type="component" value="Unassembled WGS sequence"/>
</dbReference>
<evidence type="ECO:0000313" key="2">
    <source>
        <dbReference type="Proteomes" id="UP000008783"/>
    </source>
</evidence>
<reference evidence="2" key="2">
    <citation type="journal article" date="2011" name="Proc. Natl. Acad. Sci. U.S.A.">
        <title>Obligate biotrophy features unraveled by the genomic analysis of rust fungi.</title>
        <authorList>
            <person name="Duplessis S."/>
            <person name="Cuomo C.A."/>
            <person name="Lin Y.-C."/>
            <person name="Aerts A."/>
            <person name="Tisserant E."/>
            <person name="Veneault-Fourrey C."/>
            <person name="Joly D.L."/>
            <person name="Hacquard S."/>
            <person name="Amselem J."/>
            <person name="Cantarel B.L."/>
            <person name="Chiu R."/>
            <person name="Coutinho P.M."/>
            <person name="Feau N."/>
            <person name="Field M."/>
            <person name="Frey P."/>
            <person name="Gelhaye E."/>
            <person name="Goldberg J."/>
            <person name="Grabherr M.G."/>
            <person name="Kodira C.D."/>
            <person name="Kohler A."/>
            <person name="Kuees U."/>
            <person name="Lindquist E.A."/>
            <person name="Lucas S.M."/>
            <person name="Mago R."/>
            <person name="Mauceli E."/>
            <person name="Morin E."/>
            <person name="Murat C."/>
            <person name="Pangilinan J.L."/>
            <person name="Park R."/>
            <person name="Pearson M."/>
            <person name="Quesneville H."/>
            <person name="Rouhier N."/>
            <person name="Sakthikumar S."/>
            <person name="Salamov A.A."/>
            <person name="Schmutz J."/>
            <person name="Selles B."/>
            <person name="Shapiro H."/>
            <person name="Tanguay P."/>
            <person name="Tuskan G.A."/>
            <person name="Henrissat B."/>
            <person name="Van de Peer Y."/>
            <person name="Rouze P."/>
            <person name="Ellis J.G."/>
            <person name="Dodds P.N."/>
            <person name="Schein J.E."/>
            <person name="Zhong S."/>
            <person name="Hamelin R.C."/>
            <person name="Grigoriev I.V."/>
            <person name="Szabo L.J."/>
            <person name="Martin F."/>
        </authorList>
    </citation>
    <scope>NUCLEOTIDE SEQUENCE [LARGE SCALE GENOMIC DNA]</scope>
    <source>
        <strain evidence="2">CRL 75-36-700-3 / race SCCL</strain>
    </source>
</reference>
<organism evidence="1 2">
    <name type="scientific">Puccinia graminis f. sp. tritici (strain CRL 75-36-700-3 / race SCCL)</name>
    <name type="common">Black stem rust fungus</name>
    <dbReference type="NCBI Taxonomy" id="418459"/>
    <lineage>
        <taxon>Eukaryota</taxon>
        <taxon>Fungi</taxon>
        <taxon>Dikarya</taxon>
        <taxon>Basidiomycota</taxon>
        <taxon>Pucciniomycotina</taxon>
        <taxon>Pucciniomycetes</taxon>
        <taxon>Pucciniales</taxon>
        <taxon>Pucciniaceae</taxon>
        <taxon>Puccinia</taxon>
    </lineage>
</organism>
<gene>
    <name evidence="1" type="ORF">PGTG_16876</name>
</gene>
<dbReference type="InParanoid" id="E3L3K6"/>
<proteinExistence type="predicted"/>
<dbReference type="GeneID" id="10528712"/>
<dbReference type="VEuPathDB" id="FungiDB:PGTG_16876"/>
<dbReference type="RefSeq" id="XP_003335550.1">
    <property type="nucleotide sequence ID" value="XM_003335502.2"/>
</dbReference>
<protein>
    <submittedName>
        <fullName evidence="1">Uncharacterized protein</fullName>
    </submittedName>
</protein>
<dbReference type="HOGENOM" id="CLU_2147103_0_0_1"/>
<reference key="1">
    <citation type="submission" date="2007-01" db="EMBL/GenBank/DDBJ databases">
        <title>The Genome Sequence of Puccinia graminis f. sp. tritici Strain CRL 75-36-700-3.</title>
        <authorList>
            <consortium name="The Broad Institute Genome Sequencing Platform"/>
            <person name="Birren B."/>
            <person name="Lander E."/>
            <person name="Galagan J."/>
            <person name="Nusbaum C."/>
            <person name="Devon K."/>
            <person name="Cuomo C."/>
            <person name="Jaffe D."/>
            <person name="Butler J."/>
            <person name="Alvarez P."/>
            <person name="Gnerre S."/>
            <person name="Grabherr M."/>
            <person name="Mauceli E."/>
            <person name="Brockman W."/>
            <person name="Young S."/>
            <person name="LaButti K."/>
            <person name="Sykes S."/>
            <person name="DeCaprio D."/>
            <person name="Crawford M."/>
            <person name="Koehrsen M."/>
            <person name="Engels R."/>
            <person name="Montgomery P."/>
            <person name="Pearson M."/>
            <person name="Howarth C."/>
            <person name="Larson L."/>
            <person name="White J."/>
            <person name="Zeng Q."/>
            <person name="Kodira C."/>
            <person name="Yandava C."/>
            <person name="Alvarado L."/>
            <person name="O'Leary S."/>
            <person name="Szabo L."/>
            <person name="Dean R."/>
            <person name="Schein J."/>
        </authorList>
    </citation>
    <scope>NUCLEOTIDE SEQUENCE</scope>
    <source>
        <strain>CRL 75-36-700-3</strain>
    </source>
</reference>
<dbReference type="EMBL" id="DS178342">
    <property type="protein sequence ID" value="EFP91131.1"/>
    <property type="molecule type" value="Genomic_DNA"/>
</dbReference>
<evidence type="ECO:0000313" key="1">
    <source>
        <dbReference type="EMBL" id="EFP91131.1"/>
    </source>
</evidence>